<feature type="transmembrane region" description="Helical" evidence="1">
    <location>
        <begin position="151"/>
        <end position="170"/>
    </location>
</feature>
<dbReference type="Pfam" id="PF00563">
    <property type="entry name" value="EAL"/>
    <property type="match status" value="1"/>
</dbReference>
<dbReference type="Proteomes" id="UP000182624">
    <property type="component" value="Unassembled WGS sequence"/>
</dbReference>
<dbReference type="EMBL" id="FOXO01000026">
    <property type="protein sequence ID" value="SFQ24212.1"/>
    <property type="molecule type" value="Genomic_DNA"/>
</dbReference>
<dbReference type="InterPro" id="IPR035919">
    <property type="entry name" value="EAL_sf"/>
</dbReference>
<feature type="transmembrane region" description="Helical" evidence="1">
    <location>
        <begin position="38"/>
        <end position="59"/>
    </location>
</feature>
<dbReference type="CDD" id="cd01948">
    <property type="entry name" value="EAL"/>
    <property type="match status" value="1"/>
</dbReference>
<protein>
    <submittedName>
        <fullName evidence="3">EAL domain, c-di-GMP-specific phosphodiesterase class I (Or its enzymatically inactive variant)</fullName>
    </submittedName>
</protein>
<organism evidence="3 4">
    <name type="scientific">Butyrivibrio proteoclasticus</name>
    <dbReference type="NCBI Taxonomy" id="43305"/>
    <lineage>
        <taxon>Bacteria</taxon>
        <taxon>Bacillati</taxon>
        <taxon>Bacillota</taxon>
        <taxon>Clostridia</taxon>
        <taxon>Lachnospirales</taxon>
        <taxon>Lachnospiraceae</taxon>
        <taxon>Butyrivibrio</taxon>
    </lineage>
</organism>
<dbReference type="AlphaFoldDB" id="A0A1I5WWS5"/>
<name>A0A1I5WWS5_9FIRM</name>
<keyword evidence="1" id="KW-0812">Transmembrane</keyword>
<dbReference type="PANTHER" id="PTHR33121">
    <property type="entry name" value="CYCLIC DI-GMP PHOSPHODIESTERASE PDEF"/>
    <property type="match status" value="1"/>
</dbReference>
<evidence type="ECO:0000313" key="3">
    <source>
        <dbReference type="EMBL" id="SFQ24212.1"/>
    </source>
</evidence>
<feature type="transmembrane region" description="Helical" evidence="1">
    <location>
        <begin position="111"/>
        <end position="131"/>
    </location>
</feature>
<dbReference type="PROSITE" id="PS50883">
    <property type="entry name" value="EAL"/>
    <property type="match status" value="1"/>
</dbReference>
<feature type="transmembrane region" description="Helical" evidence="1">
    <location>
        <begin position="177"/>
        <end position="199"/>
    </location>
</feature>
<dbReference type="GO" id="GO:0071111">
    <property type="term" value="F:cyclic-guanylate-specific phosphodiesterase activity"/>
    <property type="evidence" value="ECO:0007669"/>
    <property type="project" value="InterPro"/>
</dbReference>
<keyword evidence="1" id="KW-0472">Membrane</keyword>
<proteinExistence type="predicted"/>
<feature type="transmembrane region" description="Helical" evidence="1">
    <location>
        <begin position="12"/>
        <end position="31"/>
    </location>
</feature>
<dbReference type="PANTHER" id="PTHR33121:SF70">
    <property type="entry name" value="SIGNALING PROTEIN YKOW"/>
    <property type="match status" value="1"/>
</dbReference>
<gene>
    <name evidence="3" type="ORF">SAMN04487928_12612</name>
</gene>
<feature type="domain" description="EAL" evidence="2">
    <location>
        <begin position="394"/>
        <end position="646"/>
    </location>
</feature>
<dbReference type="SMART" id="SM00052">
    <property type="entry name" value="EAL"/>
    <property type="match status" value="1"/>
</dbReference>
<dbReference type="InterPro" id="IPR050706">
    <property type="entry name" value="Cyclic-di-GMP_PDE-like"/>
</dbReference>
<dbReference type="RefSeq" id="WP_074890489.1">
    <property type="nucleotide sequence ID" value="NZ_FOXO01000026.1"/>
</dbReference>
<keyword evidence="4" id="KW-1185">Reference proteome</keyword>
<dbReference type="SUPFAM" id="SSF141868">
    <property type="entry name" value="EAL domain-like"/>
    <property type="match status" value="1"/>
</dbReference>
<dbReference type="InterPro" id="IPR001633">
    <property type="entry name" value="EAL_dom"/>
</dbReference>
<accession>A0A1I5WWS5</accession>
<evidence type="ECO:0000259" key="2">
    <source>
        <dbReference type="PROSITE" id="PS50883"/>
    </source>
</evidence>
<evidence type="ECO:0000256" key="1">
    <source>
        <dbReference type="SAM" id="Phobius"/>
    </source>
</evidence>
<reference evidence="4" key="1">
    <citation type="submission" date="2016-10" db="EMBL/GenBank/DDBJ databases">
        <authorList>
            <person name="Varghese N."/>
            <person name="Submissions S."/>
        </authorList>
    </citation>
    <scope>NUCLEOTIDE SEQUENCE [LARGE SCALE GENOMIC DNA]</scope>
    <source>
        <strain evidence="4">P18</strain>
    </source>
</reference>
<feature type="transmembrane region" description="Helical" evidence="1">
    <location>
        <begin position="79"/>
        <end position="99"/>
    </location>
</feature>
<dbReference type="Gene3D" id="3.20.20.450">
    <property type="entry name" value="EAL domain"/>
    <property type="match status" value="1"/>
</dbReference>
<dbReference type="OrthoDB" id="9805474at2"/>
<keyword evidence="1" id="KW-1133">Transmembrane helix</keyword>
<feature type="transmembrane region" description="Helical" evidence="1">
    <location>
        <begin position="205"/>
        <end position="223"/>
    </location>
</feature>
<sequence length="648" mass="74958">MYIESFVEYNYIGEIAGLLLSGLLLFVMLYVRPKKTLLFKYIFNGTILSIVAILFQISIIKVANNPDQYYNKNLFGIQLISFLLVYNGILYCIFSYVNMMSVVRRNQRKEFILMYAVLSIIYVIGIIIEIAASGLYTFTLDGIDIRHFTRYYISAGIVCAVVCFIASALNRREISRITWHAVCLFVPTSLVVLIGQMIYVVKAHYIFSATTYVPIFMIGFLLFHNVPYDELSGTQSIYALDAYLMKNMGKKKIWVVYVILKTLDIENFIKKDIDSLYYGISICRNLENLSPSLRLYKMSDNKFVNILEESDPGKAKLIIQEIRGIFDKSRVDLDVPFNYTIIAGELRSETDTILKVRQFFEFISKRFIDHNSSQFYITKESDYKGFSEHYEISSVIRDIRLRENLDDERIVVYAQPIYSVGTGSFKSAEALMRLKVGDKLISPEVFIPIAESSGAIHMLTCIILNKVCRAIGSFSEYYDFDAISINCSSKELSMENLNRDFMEIIERYDIDPSKIRLEVTETAMFENYERANKNMESLSSEGIQFYLDDFGTGYSSLERVMNCPFKTIKFDKTLLYKSLHDDRMNDILSYMIEVFKKNGFITLIEGVEDESQKTYSVDRGFDYIQGYLYAKPTPIEEVKKFFNRKSSF</sequence>
<evidence type="ECO:0000313" key="4">
    <source>
        <dbReference type="Proteomes" id="UP000182624"/>
    </source>
</evidence>